<dbReference type="eggNOG" id="COG0845">
    <property type="taxonomic scope" value="Bacteria"/>
</dbReference>
<feature type="domain" description="Multidrug resistance protein MdtA-like barrel-sandwich hybrid" evidence="2">
    <location>
        <begin position="152"/>
        <end position="268"/>
    </location>
</feature>
<name>E9S7Q9_RUMAL</name>
<dbReference type="InterPro" id="IPR058625">
    <property type="entry name" value="MdtA-like_BSH"/>
</dbReference>
<proteinExistence type="predicted"/>
<evidence type="ECO:0000256" key="1">
    <source>
        <dbReference type="SAM" id="Coils"/>
    </source>
</evidence>
<gene>
    <name evidence="3" type="ORF">CUS_7283</name>
</gene>
<keyword evidence="1" id="KW-0175">Coiled coil</keyword>
<dbReference type="EMBL" id="ADKM02000018">
    <property type="protein sequence ID" value="EGC04574.1"/>
    <property type="molecule type" value="Genomic_DNA"/>
</dbReference>
<evidence type="ECO:0000259" key="2">
    <source>
        <dbReference type="Pfam" id="PF25917"/>
    </source>
</evidence>
<protein>
    <submittedName>
        <fullName evidence="3">Efflux transporter, RND family, MFP subunit</fullName>
    </submittedName>
</protein>
<dbReference type="Gene3D" id="2.40.420.20">
    <property type="match status" value="1"/>
</dbReference>
<keyword evidence="4" id="KW-1185">Reference proteome</keyword>
<dbReference type="AlphaFoldDB" id="E9S7Q9"/>
<dbReference type="Proteomes" id="UP000004259">
    <property type="component" value="Unassembled WGS sequence"/>
</dbReference>
<reference evidence="3 4" key="1">
    <citation type="submission" date="2011-02" db="EMBL/GenBank/DDBJ databases">
        <authorList>
            <person name="Nelson K.E."/>
            <person name="Sutton G."/>
            <person name="Torralba M."/>
            <person name="Durkin S."/>
            <person name="Harkins D."/>
            <person name="Montgomery R."/>
            <person name="Ziemer C."/>
            <person name="Klaassens E."/>
            <person name="Ocuiv P."/>
            <person name="Morrison M."/>
        </authorList>
    </citation>
    <scope>NUCLEOTIDE SEQUENCE [LARGE SCALE GENOMIC DNA]</scope>
    <source>
        <strain evidence="3 4">8</strain>
    </source>
</reference>
<sequence length="420" mass="45836">MEKSCALCQKSQFNFVLLHIAKSGQKCYNKVVCDIANDININIYPAITATIMYMPFVINTNSLGGLVMRSKKITELFRRTLPAVMCAATVLISSGCYLLPDEEEAAVPPAVKASEVSYTTVTAKRKDIEKKLTSTGTVTAERQYDLSYEKQSGVISQFHVRAGDRVAEGDPICEIDTTDLDDQIAEKELYLQKAKLNVDMIWESGGTQAQIDSAYVDVQLIERELNKLKANKEGAVLRSPIDGVVSQLADVRAGDSVNSGQTVATVIDTTALYIAVKPDDLTKFPVDTKVQIRIDQNFYDGTVFMDPNALAEYQAEVKASHDEEDKTGIAYEADTIYVRFDGEAPADALGQLADVILVLDRVENAIVISNNLIKKVDGEQVVYLLKDGEKVAVPVEVGLSTGSQSEILSGVSEGDELVLK</sequence>
<dbReference type="GO" id="GO:1990281">
    <property type="term" value="C:efflux pump complex"/>
    <property type="evidence" value="ECO:0007669"/>
    <property type="project" value="TreeGrafter"/>
</dbReference>
<comment type="caution">
    <text evidence="3">The sequence shown here is derived from an EMBL/GenBank/DDBJ whole genome shotgun (WGS) entry which is preliminary data.</text>
</comment>
<feature type="coiled-coil region" evidence="1">
    <location>
        <begin position="211"/>
        <end position="238"/>
    </location>
</feature>
<dbReference type="Pfam" id="PF25917">
    <property type="entry name" value="BSH_RND"/>
    <property type="match status" value="1"/>
</dbReference>
<dbReference type="PANTHER" id="PTHR30469:SF33">
    <property type="entry name" value="SLR1207 PROTEIN"/>
    <property type="match status" value="1"/>
</dbReference>
<dbReference type="GO" id="GO:0015562">
    <property type="term" value="F:efflux transmembrane transporter activity"/>
    <property type="evidence" value="ECO:0007669"/>
    <property type="project" value="TreeGrafter"/>
</dbReference>
<organism evidence="3 4">
    <name type="scientific">Ruminococcus albus 8</name>
    <dbReference type="NCBI Taxonomy" id="246199"/>
    <lineage>
        <taxon>Bacteria</taxon>
        <taxon>Bacillati</taxon>
        <taxon>Bacillota</taxon>
        <taxon>Clostridia</taxon>
        <taxon>Eubacteriales</taxon>
        <taxon>Oscillospiraceae</taxon>
        <taxon>Ruminococcus</taxon>
    </lineage>
</organism>
<dbReference type="STRING" id="246199.CUS_7283"/>
<accession>E9S7Q9</accession>
<dbReference type="SUPFAM" id="SSF111369">
    <property type="entry name" value="HlyD-like secretion proteins"/>
    <property type="match status" value="1"/>
</dbReference>
<evidence type="ECO:0000313" key="4">
    <source>
        <dbReference type="Proteomes" id="UP000004259"/>
    </source>
</evidence>
<dbReference type="PANTHER" id="PTHR30469">
    <property type="entry name" value="MULTIDRUG RESISTANCE PROTEIN MDTA"/>
    <property type="match status" value="1"/>
</dbReference>
<evidence type="ECO:0000313" key="3">
    <source>
        <dbReference type="EMBL" id="EGC04574.1"/>
    </source>
</evidence>
<dbReference type="Gene3D" id="2.40.50.100">
    <property type="match status" value="1"/>
</dbReference>